<dbReference type="Proteomes" id="UP001146120">
    <property type="component" value="Unassembled WGS sequence"/>
</dbReference>
<feature type="domain" description="Macro" evidence="1">
    <location>
        <begin position="92"/>
        <end position="279"/>
    </location>
</feature>
<accession>A0AAV2YTS9</accession>
<dbReference type="InterPro" id="IPR043472">
    <property type="entry name" value="Macro_dom-like"/>
</dbReference>
<dbReference type="SMART" id="SM00506">
    <property type="entry name" value="A1pp"/>
    <property type="match status" value="1"/>
</dbReference>
<dbReference type="EMBL" id="DAKRPA010000160">
    <property type="protein sequence ID" value="DAZ96649.1"/>
    <property type="molecule type" value="Genomic_DNA"/>
</dbReference>
<reference evidence="2" key="2">
    <citation type="journal article" date="2023" name="Microbiol Resour">
        <title>Decontamination and Annotation of the Draft Genome Sequence of the Oomycete Lagenidium giganteum ARSEF 373.</title>
        <authorList>
            <person name="Morgan W.R."/>
            <person name="Tartar A."/>
        </authorList>
    </citation>
    <scope>NUCLEOTIDE SEQUENCE</scope>
    <source>
        <strain evidence="2">ARSEF 373</strain>
    </source>
</reference>
<organism evidence="2 3">
    <name type="scientific">Lagenidium giganteum</name>
    <dbReference type="NCBI Taxonomy" id="4803"/>
    <lineage>
        <taxon>Eukaryota</taxon>
        <taxon>Sar</taxon>
        <taxon>Stramenopiles</taxon>
        <taxon>Oomycota</taxon>
        <taxon>Peronosporomycetes</taxon>
        <taxon>Pythiales</taxon>
        <taxon>Pythiaceae</taxon>
    </lineage>
</organism>
<dbReference type="SUPFAM" id="SSF52949">
    <property type="entry name" value="Macro domain-like"/>
    <property type="match status" value="1"/>
</dbReference>
<keyword evidence="3" id="KW-1185">Reference proteome</keyword>
<dbReference type="Pfam" id="PF01661">
    <property type="entry name" value="Macro"/>
    <property type="match status" value="1"/>
</dbReference>
<dbReference type="PANTHER" id="PTHR11106:SF27">
    <property type="entry name" value="MACRO DOMAIN-CONTAINING PROTEIN"/>
    <property type="match status" value="1"/>
</dbReference>
<dbReference type="Gene3D" id="3.40.220.10">
    <property type="entry name" value="Leucine Aminopeptidase, subunit E, domain 1"/>
    <property type="match status" value="1"/>
</dbReference>
<evidence type="ECO:0000313" key="2">
    <source>
        <dbReference type="EMBL" id="DAZ96649.1"/>
    </source>
</evidence>
<proteinExistence type="predicted"/>
<comment type="caution">
    <text evidence="2">The sequence shown here is derived from an EMBL/GenBank/DDBJ whole genome shotgun (WGS) entry which is preliminary data.</text>
</comment>
<name>A0AAV2YTS9_9STRA</name>
<evidence type="ECO:0000313" key="3">
    <source>
        <dbReference type="Proteomes" id="UP001146120"/>
    </source>
</evidence>
<dbReference type="AlphaFoldDB" id="A0AAV2YTS9"/>
<sequence length="311" mass="34114">MSLVGLMDNEALMRQVLFFLDFEGVDGLLGCLQADCSVRSLLHDTKTWRELTLRHFGGVLPPALAFLALPTRARCWNWCDEDVACRAAREFLRTGDERQHFDAHVHIIKGDIGHVQSVNGQPLDGIGFPTNPHLTNHYIGAAAAIFKRAGPDLTGFVNDPLVRGRRNVGEVVVTPGFQSGVKRLIHCVGPRISQAGCYDLLQQTYENLLSAILRENLQTVAIVSISTGHLGVPAKEGAQVAMRCIQNFIRANHWEGTLGVVCFEDNVFHEFVLAKTAVLESFNATPPLPQREEPAARRAFGAHPLALALGL</sequence>
<reference evidence="2" key="1">
    <citation type="submission" date="2022-11" db="EMBL/GenBank/DDBJ databases">
        <authorList>
            <person name="Morgan W.R."/>
            <person name="Tartar A."/>
        </authorList>
    </citation>
    <scope>NUCLEOTIDE SEQUENCE</scope>
    <source>
        <strain evidence="2">ARSEF 373</strain>
    </source>
</reference>
<dbReference type="PANTHER" id="PTHR11106">
    <property type="entry name" value="GANGLIOSIDE INDUCED DIFFERENTIATION ASSOCIATED PROTEIN 2-RELATED"/>
    <property type="match status" value="1"/>
</dbReference>
<protein>
    <recommendedName>
        <fullName evidence="1">Macro domain-containing protein</fullName>
    </recommendedName>
</protein>
<evidence type="ECO:0000259" key="1">
    <source>
        <dbReference type="PROSITE" id="PS51154"/>
    </source>
</evidence>
<gene>
    <name evidence="2" type="ORF">N0F65_009212</name>
</gene>
<dbReference type="PROSITE" id="PS51154">
    <property type="entry name" value="MACRO"/>
    <property type="match status" value="1"/>
</dbReference>
<dbReference type="InterPro" id="IPR002589">
    <property type="entry name" value="Macro_dom"/>
</dbReference>